<evidence type="ECO:0000313" key="3">
    <source>
        <dbReference type="EMBL" id="BAU31161.1"/>
    </source>
</evidence>
<accession>A0A0U5B5G7</accession>
<evidence type="ECO:0008006" key="5">
    <source>
        <dbReference type="Google" id="ProtNLM"/>
    </source>
</evidence>
<dbReference type="EMBL" id="AP017315">
    <property type="protein sequence ID" value="BAU31161.1"/>
    <property type="molecule type" value="Genomic_DNA"/>
</dbReference>
<dbReference type="InterPro" id="IPR051912">
    <property type="entry name" value="Alkylbase_DNA_Glycosylase/TA"/>
</dbReference>
<dbReference type="Proteomes" id="UP000218965">
    <property type="component" value="Chromosome"/>
</dbReference>
<keyword evidence="2" id="KW-0234">DNA repair</keyword>
<proteinExistence type="predicted"/>
<protein>
    <recommendedName>
        <fullName evidence="5">3-methyladenine DNA glycosylase/8-oxoguanine DNA glycosylase</fullName>
    </recommendedName>
</protein>
<dbReference type="PANTHER" id="PTHR43003">
    <property type="entry name" value="DNA-3-METHYLADENINE GLYCOSYLASE"/>
    <property type="match status" value="1"/>
</dbReference>
<dbReference type="GO" id="GO:0032131">
    <property type="term" value="F:alkylated DNA binding"/>
    <property type="evidence" value="ECO:0007669"/>
    <property type="project" value="TreeGrafter"/>
</dbReference>
<dbReference type="GO" id="GO:0008725">
    <property type="term" value="F:DNA-3-methyladenine glycosylase activity"/>
    <property type="evidence" value="ECO:0007669"/>
    <property type="project" value="TreeGrafter"/>
</dbReference>
<reference evidence="3 4" key="2">
    <citation type="submission" date="2016-01" db="EMBL/GenBank/DDBJ databases">
        <title>Microcella alkaliphila JAM AC0309 whole genome shotgun sequence.</title>
        <authorList>
            <person name="Kurata A."/>
            <person name="Hirose Y."/>
            <person name="Kishimoto N."/>
            <person name="Kobayashi T."/>
        </authorList>
    </citation>
    <scope>NUCLEOTIDE SEQUENCE [LARGE SCALE GENOMIC DNA]</scope>
    <source>
        <strain evidence="3 4">JAM AC0309</strain>
    </source>
</reference>
<dbReference type="KEGG" id="malk:MalAC0309_0286"/>
<organism evidence="3 4">
    <name type="scientific">Microcella alkaliphila</name>
    <dbReference type="NCBI Taxonomy" id="279828"/>
    <lineage>
        <taxon>Bacteria</taxon>
        <taxon>Bacillati</taxon>
        <taxon>Actinomycetota</taxon>
        <taxon>Actinomycetes</taxon>
        <taxon>Micrococcales</taxon>
        <taxon>Microbacteriaceae</taxon>
        <taxon>Microcella</taxon>
    </lineage>
</organism>
<dbReference type="GO" id="GO:0005737">
    <property type="term" value="C:cytoplasm"/>
    <property type="evidence" value="ECO:0007669"/>
    <property type="project" value="TreeGrafter"/>
</dbReference>
<keyword evidence="1" id="KW-0227">DNA damage</keyword>
<gene>
    <name evidence="3" type="ORF">MalAC0309_0286</name>
</gene>
<dbReference type="Gene3D" id="1.10.340.30">
    <property type="entry name" value="Hypothetical protein, domain 2"/>
    <property type="match status" value="1"/>
</dbReference>
<dbReference type="SUPFAM" id="SSF48150">
    <property type="entry name" value="DNA-glycosylase"/>
    <property type="match status" value="1"/>
</dbReference>
<evidence type="ECO:0000313" key="4">
    <source>
        <dbReference type="Proteomes" id="UP000218965"/>
    </source>
</evidence>
<dbReference type="GO" id="GO:0006285">
    <property type="term" value="P:base-excision repair, AP site formation"/>
    <property type="evidence" value="ECO:0007669"/>
    <property type="project" value="TreeGrafter"/>
</dbReference>
<evidence type="ECO:0000256" key="1">
    <source>
        <dbReference type="ARBA" id="ARBA00022763"/>
    </source>
</evidence>
<sequence>MAVVMTAPATGDRAELIDPEGPFELGAVLFPLRRGTGDPTQHWEGERGGSGPVWRGQLTPDGPATIRMHALGPSASGGIDVRAWGPGADWSLTHARELLGLDDDGWPAFDALLAGLAADGDPAAAALQRLRRRRPGLRLLRTGLVLESAVAAVLEQKVTGVEARRSWLQLIRAHGAEAPGPAPDGMRILPTAEAWRRIPDHEWHRAGTTPARRDTIRRVAAVAPALQRTIAVGRHAGADERLAAGFRSIPGLGGWTLAEIMQRAHGDPDTVSAGDYHLAHGVTHWFTGERGDDAEMMRLLEPYRGHRQRVVRFIEGSGVETPRYGARITIEDHRDR</sequence>
<dbReference type="PANTHER" id="PTHR43003:SF6">
    <property type="entry name" value="DNA GLYCOSYLASE"/>
    <property type="match status" value="1"/>
</dbReference>
<dbReference type="GO" id="GO:0043916">
    <property type="term" value="F:DNA-7-methylguanine glycosylase activity"/>
    <property type="evidence" value="ECO:0007669"/>
    <property type="project" value="TreeGrafter"/>
</dbReference>
<reference evidence="4" key="1">
    <citation type="submission" date="2015-12" db="EMBL/GenBank/DDBJ databases">
        <authorList>
            <person name="Shamseldin A."/>
            <person name="Moawad H."/>
            <person name="Abd El-Rahim W.M."/>
            <person name="Sadowsky M.J."/>
        </authorList>
    </citation>
    <scope>NUCLEOTIDE SEQUENCE [LARGE SCALE GENOMIC DNA]</scope>
    <source>
        <strain evidence="4">JAM AC0309</strain>
    </source>
</reference>
<dbReference type="InterPro" id="IPR011257">
    <property type="entry name" value="DNA_glycosylase"/>
</dbReference>
<dbReference type="GO" id="GO:0032993">
    <property type="term" value="C:protein-DNA complex"/>
    <property type="evidence" value="ECO:0007669"/>
    <property type="project" value="TreeGrafter"/>
</dbReference>
<dbReference type="GO" id="GO:0006307">
    <property type="term" value="P:DNA alkylation repair"/>
    <property type="evidence" value="ECO:0007669"/>
    <property type="project" value="TreeGrafter"/>
</dbReference>
<name>A0A0U5B5G7_9MICO</name>
<evidence type="ECO:0000256" key="2">
    <source>
        <dbReference type="ARBA" id="ARBA00023204"/>
    </source>
</evidence>
<dbReference type="AlphaFoldDB" id="A0A0U5B5G7"/>